<gene>
    <name evidence="1" type="ORF">PL78_07715</name>
</gene>
<evidence type="ECO:0000313" key="1">
    <source>
        <dbReference type="EMBL" id="ANI29707.1"/>
    </source>
</evidence>
<reference evidence="1 2" key="1">
    <citation type="journal article" date="2016" name="Toxins">
        <title>The Draft Genome Sequence of the Yersinia entomophaga Entomopathogenic Type Strain MH96T.</title>
        <authorList>
            <person name="Hurst M.R."/>
            <person name="Beattie A."/>
            <person name="Altermann E."/>
            <person name="Moraga R.M."/>
            <person name="Harper L.A."/>
            <person name="Calder J."/>
            <person name="Laugraud A."/>
        </authorList>
    </citation>
    <scope>NUCLEOTIDE SEQUENCE [LARGE SCALE GENOMIC DNA]</scope>
    <source>
        <strain evidence="1 2">MH96</strain>
    </source>
</reference>
<sequence>MKGMESRIARIKANPSGVKFSELAKICSYYLGPPRHNSGNHHVYSMPWQGDPRINIQLGNNGMSKFYQVKQVITSLGKLEEMIHG</sequence>
<dbReference type="Proteomes" id="UP000266744">
    <property type="component" value="Chromosome"/>
</dbReference>
<protein>
    <submittedName>
        <fullName evidence="1">Toxin HicA</fullName>
    </submittedName>
</protein>
<dbReference type="RefSeq" id="WP_064514509.1">
    <property type="nucleotide sequence ID" value="NZ_CBCSBH010000073.1"/>
</dbReference>
<organism evidence="1 2">
    <name type="scientific">Yersinia entomophaga</name>
    <dbReference type="NCBI Taxonomy" id="935293"/>
    <lineage>
        <taxon>Bacteria</taxon>
        <taxon>Pseudomonadati</taxon>
        <taxon>Pseudomonadota</taxon>
        <taxon>Gammaproteobacteria</taxon>
        <taxon>Enterobacterales</taxon>
        <taxon>Yersiniaceae</taxon>
        <taxon>Yersinia</taxon>
    </lineage>
</organism>
<proteinExistence type="predicted"/>
<keyword evidence="2" id="KW-1185">Reference proteome</keyword>
<name>A0ABM6BK81_YERET</name>
<evidence type="ECO:0000313" key="2">
    <source>
        <dbReference type="Proteomes" id="UP000266744"/>
    </source>
</evidence>
<dbReference type="EMBL" id="CP010029">
    <property type="protein sequence ID" value="ANI29707.1"/>
    <property type="molecule type" value="Genomic_DNA"/>
</dbReference>
<accession>A0ABM6BK81</accession>